<proteinExistence type="predicted"/>
<protein>
    <recommendedName>
        <fullName evidence="7">Beta-lactamase-related domain-containing protein</fullName>
    </recommendedName>
</protein>
<dbReference type="Pfam" id="PF00144">
    <property type="entry name" value="Beta-lactamase"/>
    <property type="match status" value="1"/>
</dbReference>
<dbReference type="EMBL" id="CAWUHD010000130">
    <property type="protein sequence ID" value="CAK7234067.1"/>
    <property type="molecule type" value="Genomic_DNA"/>
</dbReference>
<dbReference type="Pfam" id="PF26335">
    <property type="entry name" value="ARB_00930_C"/>
    <property type="match status" value="1"/>
</dbReference>
<dbReference type="SUPFAM" id="SSF56601">
    <property type="entry name" value="beta-lactamase/transpeptidase-like"/>
    <property type="match status" value="1"/>
</dbReference>
<keyword evidence="2" id="KW-0732">Signal</keyword>
<gene>
    <name evidence="5" type="ORF">SEUCBS140593_008813</name>
</gene>
<feature type="region of interest" description="Disordered" evidence="1">
    <location>
        <begin position="588"/>
        <end position="615"/>
    </location>
</feature>
<evidence type="ECO:0000259" key="4">
    <source>
        <dbReference type="Pfam" id="PF26335"/>
    </source>
</evidence>
<evidence type="ECO:0000313" key="6">
    <source>
        <dbReference type="Proteomes" id="UP001642482"/>
    </source>
</evidence>
<organism evidence="5 6">
    <name type="scientific">Sporothrix eucalyptigena</name>
    <dbReference type="NCBI Taxonomy" id="1812306"/>
    <lineage>
        <taxon>Eukaryota</taxon>
        <taxon>Fungi</taxon>
        <taxon>Dikarya</taxon>
        <taxon>Ascomycota</taxon>
        <taxon>Pezizomycotina</taxon>
        <taxon>Sordariomycetes</taxon>
        <taxon>Sordariomycetidae</taxon>
        <taxon>Ophiostomatales</taxon>
        <taxon>Ophiostomataceae</taxon>
        <taxon>Sporothrix</taxon>
    </lineage>
</organism>
<comment type="caution">
    <text evidence="5">The sequence shown here is derived from an EMBL/GenBank/DDBJ whole genome shotgun (WGS) entry which is preliminary data.</text>
</comment>
<dbReference type="InterPro" id="IPR051478">
    <property type="entry name" value="Beta-lactamase-like_AB/R"/>
</dbReference>
<dbReference type="Proteomes" id="UP001642482">
    <property type="component" value="Unassembled WGS sequence"/>
</dbReference>
<feature type="domain" description="Beta-lactamase-related" evidence="3">
    <location>
        <begin position="115"/>
        <end position="424"/>
    </location>
</feature>
<dbReference type="PANTHER" id="PTHR22935">
    <property type="entry name" value="PENICILLIN-BINDING PROTEIN"/>
    <property type="match status" value="1"/>
</dbReference>
<accession>A0ABP0CPL0</accession>
<sequence length="615" mass="65677">MHSLPLARQVLLALAATSFALAQSVLYSTPCPVINAGQPAPSRLATLGKDYVDAAISSTQLQFLAASNGLAPYGTYESNTTAFAVQVFSVASDEPLFTFSFDPPGLQDAHTVGVKTISTDTVFRLGSVSKLWTTYIFLVAAGDKSWLDPITDYVQELADLASSPDYMGAVDHVDWTSVTVGALASQLAGIARDAAYSPNLQSALGSVGLANAGGFNQSTCGDERMAIPCNRTAFFEDFPQQRPVFKSYVSPAYSNAAFQILSYALENITGMAMSNLFDQYLVQPLNLTGTYYTVPPNNVTTNAMIPYNTTASWWNADALDESPAGGFFSTLNDMRKVTTAILNNTQLSPVLTRRWLKPHSFLADPNTAVGAPWEIMRAPDSPGAPVSWMYTKSGDLGMYSAMVALLPELGLGFNVLSAGTDTTKAVRIVSDILADTWVPAIRSAGLAESSTVYAGEYTDATTNSSITIVANSSLSGLSLTKWAYGGIDVLALLGEFEGINATYQQIAVNLYPSGLRQDSASGNETNVGWRATFQALPAASDSGPFSDNCIAWEVVSQLVYGGIALDEFLFTVDDGTGNAVSLSPRVLEQTQTRSTQASKRSETHPVGKMKRRWVA</sequence>
<feature type="domain" description="Beta-lactamase-like ARB-00930-like C-terminal" evidence="4">
    <location>
        <begin position="448"/>
        <end position="593"/>
    </location>
</feature>
<dbReference type="Gene3D" id="3.40.710.10">
    <property type="entry name" value="DD-peptidase/beta-lactamase superfamily"/>
    <property type="match status" value="1"/>
</dbReference>
<keyword evidence="6" id="KW-1185">Reference proteome</keyword>
<dbReference type="InterPro" id="IPR058664">
    <property type="entry name" value="ARB_00930-like_C"/>
</dbReference>
<evidence type="ECO:0000313" key="5">
    <source>
        <dbReference type="EMBL" id="CAK7234067.1"/>
    </source>
</evidence>
<feature type="chain" id="PRO_5045351629" description="Beta-lactamase-related domain-containing protein" evidence="2">
    <location>
        <begin position="23"/>
        <end position="615"/>
    </location>
</feature>
<dbReference type="InterPro" id="IPR012338">
    <property type="entry name" value="Beta-lactam/transpept-like"/>
</dbReference>
<feature type="signal peptide" evidence="2">
    <location>
        <begin position="1"/>
        <end position="22"/>
    </location>
</feature>
<reference evidence="5 6" key="1">
    <citation type="submission" date="2024-01" db="EMBL/GenBank/DDBJ databases">
        <authorList>
            <person name="Allen C."/>
            <person name="Tagirdzhanova G."/>
        </authorList>
    </citation>
    <scope>NUCLEOTIDE SEQUENCE [LARGE SCALE GENOMIC DNA]</scope>
</reference>
<dbReference type="PANTHER" id="PTHR22935:SF97">
    <property type="entry name" value="BETA-LACTAMASE-RELATED DOMAIN-CONTAINING PROTEIN"/>
    <property type="match status" value="1"/>
</dbReference>
<evidence type="ECO:0000256" key="2">
    <source>
        <dbReference type="SAM" id="SignalP"/>
    </source>
</evidence>
<name>A0ABP0CPL0_9PEZI</name>
<evidence type="ECO:0008006" key="7">
    <source>
        <dbReference type="Google" id="ProtNLM"/>
    </source>
</evidence>
<feature type="compositionally biased region" description="Polar residues" evidence="1">
    <location>
        <begin position="588"/>
        <end position="598"/>
    </location>
</feature>
<dbReference type="InterPro" id="IPR001466">
    <property type="entry name" value="Beta-lactam-related"/>
</dbReference>
<evidence type="ECO:0000259" key="3">
    <source>
        <dbReference type="Pfam" id="PF00144"/>
    </source>
</evidence>
<evidence type="ECO:0000256" key="1">
    <source>
        <dbReference type="SAM" id="MobiDB-lite"/>
    </source>
</evidence>